<reference evidence="1 2" key="1">
    <citation type="submission" date="2021-01" db="EMBL/GenBank/DDBJ databases">
        <title>Whole genome shotgun sequence of Catellatospora citrea NBRC 14495.</title>
        <authorList>
            <person name="Komaki H."/>
            <person name="Tamura T."/>
        </authorList>
    </citation>
    <scope>NUCLEOTIDE SEQUENCE [LARGE SCALE GENOMIC DNA]</scope>
    <source>
        <strain evidence="1 2">NBRC 14495</strain>
    </source>
</reference>
<dbReference type="EMBL" id="BONH01000009">
    <property type="protein sequence ID" value="GIF97647.1"/>
    <property type="molecule type" value="Genomic_DNA"/>
</dbReference>
<comment type="caution">
    <text evidence="1">The sequence shown here is derived from an EMBL/GenBank/DDBJ whole genome shotgun (WGS) entry which is preliminary data.</text>
</comment>
<dbReference type="AlphaFoldDB" id="A0A8J3NYU7"/>
<dbReference type="Proteomes" id="UP000659904">
    <property type="component" value="Unassembled WGS sequence"/>
</dbReference>
<proteinExistence type="predicted"/>
<gene>
    <name evidence="1" type="ORF">Cci01nite_27410</name>
</gene>
<protein>
    <submittedName>
        <fullName evidence="1">Uncharacterized protein</fullName>
    </submittedName>
</protein>
<sequence>MAAVVVAALIGVGIGLQIGGPSATDEAVASLREQEAQRDVAQVAELTARARQTVAVLNPIVDGLADLGTAAVPTAEQVQGWQKSLAEEVRWYSVTVSGMTATNVARATLRSAVEQLSVAVDTVALARASATGQRDELLALAGRQRGLAVAAWSVAATHLDQINVDAGNGHQHVYLQAGHEDGAMTGDGLPEGTKH</sequence>
<evidence type="ECO:0000313" key="2">
    <source>
        <dbReference type="Proteomes" id="UP000659904"/>
    </source>
</evidence>
<organism evidence="1 2">
    <name type="scientific">Catellatospora citrea</name>
    <dbReference type="NCBI Taxonomy" id="53366"/>
    <lineage>
        <taxon>Bacteria</taxon>
        <taxon>Bacillati</taxon>
        <taxon>Actinomycetota</taxon>
        <taxon>Actinomycetes</taxon>
        <taxon>Micromonosporales</taxon>
        <taxon>Micromonosporaceae</taxon>
        <taxon>Catellatospora</taxon>
    </lineage>
</organism>
<name>A0A8J3NYU7_9ACTN</name>
<evidence type="ECO:0000313" key="1">
    <source>
        <dbReference type="EMBL" id="GIF97647.1"/>
    </source>
</evidence>
<keyword evidence="2" id="KW-1185">Reference proteome</keyword>
<accession>A0A8J3NYU7</accession>